<keyword evidence="2" id="KW-1185">Reference proteome</keyword>
<gene>
    <name evidence="1" type="ORF">D5086_026143</name>
</gene>
<name>A0ACC4B1K7_POPAL</name>
<protein>
    <submittedName>
        <fullName evidence="1">Uncharacterized protein</fullName>
    </submittedName>
</protein>
<organism evidence="1 2">
    <name type="scientific">Populus alba</name>
    <name type="common">White poplar</name>
    <dbReference type="NCBI Taxonomy" id="43335"/>
    <lineage>
        <taxon>Eukaryota</taxon>
        <taxon>Viridiplantae</taxon>
        <taxon>Streptophyta</taxon>
        <taxon>Embryophyta</taxon>
        <taxon>Tracheophyta</taxon>
        <taxon>Spermatophyta</taxon>
        <taxon>Magnoliopsida</taxon>
        <taxon>eudicotyledons</taxon>
        <taxon>Gunneridae</taxon>
        <taxon>Pentapetalae</taxon>
        <taxon>rosids</taxon>
        <taxon>fabids</taxon>
        <taxon>Malpighiales</taxon>
        <taxon>Salicaceae</taxon>
        <taxon>Saliceae</taxon>
        <taxon>Populus</taxon>
    </lineage>
</organism>
<proteinExistence type="predicted"/>
<evidence type="ECO:0000313" key="2">
    <source>
        <dbReference type="Proteomes" id="UP000309997"/>
    </source>
</evidence>
<sequence>MSVCRSFGSNYHPSSQSRKISIGILIDSLPKKRSGGTKEDEAAVPNIERVNSKKESSVESKKRGKGAIDATTKGKQTEAPGRVPSPWTTTRSFHQKLPISEGVHAVGTSSLPRSTGRGNRISTAKNVPVKHSVEFFAKHTSNSHSGDGKKKFGGFTYKRKGGEDRNSQPGEEFTFATAQEGSILDKVATNDKTEERTETLKMKLWEILGNVSSQKIQPSNSQVHQIGANNLNPEQILNQADDVVVKPRQSPDTIETDSESPNHTMKRPVTRSLTRKRASTKQKPEKNKVGPSSSYRQKLQEKNVFSFEERLPGKQNVAVNGGSSMKKGQIKSCGIETCKTHVSEDYNADKIQEGIHKSEKSRPAEKTSSLSNKKGNIHCSLQNKRECREPKNGNKERDSNQSAREASFSAEKTFSLSNKMGNFHGSPRNRRVELKNRNQERYSHQSGREDSHQSPWTHMTDQQKDFNSPAAPEHGDQQENFDTPSSNSTVNPQDDFQSPTFKINSPTLSSFPSSMPKSDQRKQVFASPEQAMRSFTVGKIHSFWTPRNSNAGCFASNIQTESPDIAAELTDSPPNKTLPVKGKRDVDGGLSESSPECGYSESSEDGSPLVKGRREEENCSTETATAEKSKFMLHPTKRFCNNKGEKVRVFSPTPPSPTGIVETELTPEISEQNQGDELERVILLFVMALENFRKKMKLETGKKSSDILMSVSEKMHLELQNIESQIQTDLGKLSSVCKSKRKRLESRFEEQQEQLKLIHDKFKQDIYQHLQDCKITLEGLELHQIDFKGTVKKQKASHQKLLMQAEEAVKTQLDDAQRRITARPLPVRYGYFVASVGMAFNFEVVAREFTFMVSKGTNAPVEVCCRQGLECGWSKLTFMMAKEMGTLHGDQCFLANPALPPIQARDDESDCSNNQYKGFSEVSSSAFIQKMKIESSKWVQLLVVDADLPHQSPLETWDDRGHMELVWENGQVLMRVLHTSSSCTSYTPHPIKNVSEVENNSDGYTTKRPRLGTGDSILGDFPLMDDRELAKRDYKSSQDDHHPELFSELCETNLNMLLENNENNIYEKNITDAHVVPGYKDANWGPENASEFAAEVPQLTTASNGQLYESFLEQHKASAPLFNGLPNSKLQQVDSGSDNHSRLQNLSHILRPALPKPNQGINATRPTSGPGSSRLQQLKSNTDEPPAGCRNLVESGQMVPTNDSKVFKYFHDQQYLLASQIVPIGPIDRSAEASPPDEQSEAVLHNYATTSKRCCDRVFGSTLGSAEKTIKGKPDRGKSIDQLTTTSSICSRGASNDPSSSLERQYEDTEGTAYTSDDLEEEEQVPARGSAGSKRRLSKRRRATEIHNLSERKRRDKINKKMRALQDLIPNSNKVDKASMLGEAIDYLKSLQLQVQMMSMGTRLCMPLMMLPTGMQHIHSPLLAQFSPMGVGMDTRLMQMGVGCSPATFPASGMFGLPAGQMLPMSVSQAPFFPFNIGGHSTHSSVPMPAMSGVVSNPLDFLRSAVFPGSKDVIHSNTSARK</sequence>
<comment type="caution">
    <text evidence="1">The sequence shown here is derived from an EMBL/GenBank/DDBJ whole genome shotgun (WGS) entry which is preliminary data.</text>
</comment>
<dbReference type="Proteomes" id="UP000309997">
    <property type="component" value="Unassembled WGS sequence"/>
</dbReference>
<reference evidence="1 2" key="1">
    <citation type="journal article" date="2024" name="Plant Biotechnol. J.">
        <title>Genome and CRISPR/Cas9 system of a widespread forest tree (Populus alba) in the world.</title>
        <authorList>
            <person name="Liu Y.J."/>
            <person name="Jiang P.F."/>
            <person name="Han X.M."/>
            <person name="Li X.Y."/>
            <person name="Wang H.M."/>
            <person name="Wang Y.J."/>
            <person name="Wang X.X."/>
            <person name="Zeng Q.Y."/>
        </authorList>
    </citation>
    <scope>NUCLEOTIDE SEQUENCE [LARGE SCALE GENOMIC DNA]</scope>
    <source>
        <strain evidence="2">cv. PAL-ZL1</strain>
    </source>
</reference>
<accession>A0ACC4B1K7</accession>
<dbReference type="EMBL" id="RCHU02000014">
    <property type="protein sequence ID" value="KAL3572239.1"/>
    <property type="molecule type" value="Genomic_DNA"/>
</dbReference>
<evidence type="ECO:0000313" key="1">
    <source>
        <dbReference type="EMBL" id="KAL3572239.1"/>
    </source>
</evidence>